<dbReference type="SUPFAM" id="SSF82714">
    <property type="entry name" value="Multidrug efflux transporter AcrB TolC docking domain, DN and DC subdomains"/>
    <property type="match status" value="2"/>
</dbReference>
<feature type="transmembrane region" description="Helical" evidence="1">
    <location>
        <begin position="387"/>
        <end position="411"/>
    </location>
</feature>
<dbReference type="GO" id="GO:0042910">
    <property type="term" value="F:xenobiotic transmembrane transporter activity"/>
    <property type="evidence" value="ECO:0007669"/>
    <property type="project" value="TreeGrafter"/>
</dbReference>
<dbReference type="AlphaFoldDB" id="A0A2S7F271"/>
<feature type="transmembrane region" description="Helical" evidence="1">
    <location>
        <begin position="965"/>
        <end position="983"/>
    </location>
</feature>
<comment type="caution">
    <text evidence="2">The sequence shown here is derived from an EMBL/GenBank/DDBJ whole genome shotgun (WGS) entry which is preliminary data.</text>
</comment>
<evidence type="ECO:0000313" key="2">
    <source>
        <dbReference type="EMBL" id="PPU99384.1"/>
    </source>
</evidence>
<dbReference type="Gene3D" id="3.30.2090.10">
    <property type="entry name" value="Multidrug efflux transporter AcrB TolC docking domain, DN and DC subdomains"/>
    <property type="match status" value="2"/>
</dbReference>
<feature type="transmembrane region" description="Helical" evidence="1">
    <location>
        <begin position="362"/>
        <end position="381"/>
    </location>
</feature>
<sequence length="1028" mass="110242">MNLTRATLASSRFALFSAALILIGGIVAFLGFPSQEEPSVTVRDAVVQVAFPGMPSERVENMIARPLEEHLRELTGIKKIVTTVRPGSAIVQLTARDDVDDLLALWQRVRNKAAEAGAELPPGTQGPFVDDDFGRVAIASIAVTAPGFGTSEMRGPLREMRAQLYTVPGVERVSFHGLREDRIYVAFERTRLSEAGLTPSAVAQQLRAENVVASGGQIAASGLAMTVTASGEIRTLDELRNTLISVSGADDARQIPLSQLARIELMPADPPDSAAIYQGQPAVVVAVSMAPGYNIAQVGQALRQKLDETARMLPAGFSQHVVTFQADVVEREMGKMHHVMGETVLIVMAVVMLFLGWRTGLIVGAIVPLTILGTLIVMRALDVQLQTVSIAAIILALGLLVDNGIVIAEDIERRLTTGEERRQACEAAGRTLALPLLTSSLVIVLAFSPFFFGQTSTNEYMRSLAIVLAVTLLGSWLLSVTVTPLLCMYFARAHSAAHADGADHYDSRLYRGYRRIIEQLLAHKALFLGSMLLLLAAAATILGSIPYSFLPKSDRLQFQMPVTLQPGSDSRQTLHTVQSISNWLADRKRNPEIVDSIGYVADGGPRIVLGLNPPQAAANIAYFTVSVRPGTDIDAVIARVRQHIRAGYPAVRAEPKRFSMGSTESGVAIYRVIGPDEAQLRRAAAGIAQALRQLPGTVDVSDDWEIRIPRYEVRVDQAKARRAGVSSDDIAQALQLRYSGIDASVVRDDSVNVPIVLRGGADERDAASDPGSTLLYPQAGGAAVPLSAIAEIALSFEPSAIQRRNLSRAITITGHNPQMTTDEVVAALADKVAALRLPPGYRIEMGGELEDSAEANQALLQYMPHALGAILLLFIWQFNSFRKLFIVVASIPFVLIGAALALLVTGYPFGFMATFGLLALAGIIVNNAVLLLERIDAELADGLDRHEAVVAAAVKRLRPIVMTKLTCIVGLVPLMLFAGPLWTGMAITMIGGLALGTLVTLGVIPVLYDLLFALRVGRNGARTAETAA</sequence>
<dbReference type="EMBL" id="MDEG01000002">
    <property type="protein sequence ID" value="PPU99384.1"/>
    <property type="molecule type" value="Genomic_DNA"/>
</dbReference>
<feature type="transmembrane region" description="Helical" evidence="1">
    <location>
        <begin position="909"/>
        <end position="932"/>
    </location>
</feature>
<dbReference type="Gene3D" id="1.20.1640.10">
    <property type="entry name" value="Multidrug efflux transporter AcrB transmembrane domain"/>
    <property type="match status" value="2"/>
</dbReference>
<keyword evidence="3" id="KW-1185">Reference proteome</keyword>
<dbReference type="Gene3D" id="3.30.70.1320">
    <property type="entry name" value="Multidrug efflux transporter AcrB pore domain like"/>
    <property type="match status" value="1"/>
</dbReference>
<dbReference type="InterPro" id="IPR027463">
    <property type="entry name" value="AcrB_DN_DC_subdom"/>
</dbReference>
<dbReference type="OrthoDB" id="9757940at2"/>
<feature type="transmembrane region" description="Helical" evidence="1">
    <location>
        <begin position="464"/>
        <end position="491"/>
    </location>
</feature>
<dbReference type="GO" id="GO:0005886">
    <property type="term" value="C:plasma membrane"/>
    <property type="evidence" value="ECO:0007669"/>
    <property type="project" value="TreeGrafter"/>
</dbReference>
<feature type="transmembrane region" description="Helical" evidence="1">
    <location>
        <begin position="12"/>
        <end position="32"/>
    </location>
</feature>
<accession>A0A2S7F271</accession>
<keyword evidence="1" id="KW-0472">Membrane</keyword>
<feature type="transmembrane region" description="Helical" evidence="1">
    <location>
        <begin position="884"/>
        <end position="903"/>
    </location>
</feature>
<evidence type="ECO:0000313" key="3">
    <source>
        <dbReference type="Proteomes" id="UP000238261"/>
    </source>
</evidence>
<organism evidence="2 3">
    <name type="scientific">Xanthomonas hyacinthi</name>
    <dbReference type="NCBI Taxonomy" id="56455"/>
    <lineage>
        <taxon>Bacteria</taxon>
        <taxon>Pseudomonadati</taxon>
        <taxon>Pseudomonadota</taxon>
        <taxon>Gammaproteobacteria</taxon>
        <taxon>Lysobacterales</taxon>
        <taxon>Lysobacteraceae</taxon>
        <taxon>Xanthomonas</taxon>
    </lineage>
</organism>
<keyword evidence="1" id="KW-1133">Transmembrane helix</keyword>
<evidence type="ECO:0000256" key="1">
    <source>
        <dbReference type="SAM" id="Phobius"/>
    </source>
</evidence>
<dbReference type="Pfam" id="PF00873">
    <property type="entry name" value="ACR_tran"/>
    <property type="match status" value="1"/>
</dbReference>
<dbReference type="Proteomes" id="UP000238261">
    <property type="component" value="Unassembled WGS sequence"/>
</dbReference>
<feature type="transmembrane region" description="Helical" evidence="1">
    <location>
        <begin position="859"/>
        <end position="877"/>
    </location>
</feature>
<dbReference type="InterPro" id="IPR001036">
    <property type="entry name" value="Acrflvin-R"/>
</dbReference>
<dbReference type="SUPFAM" id="SSF82693">
    <property type="entry name" value="Multidrug efflux transporter AcrB pore domain, PN1, PN2, PC1 and PC2 subdomains"/>
    <property type="match status" value="2"/>
</dbReference>
<dbReference type="RefSeq" id="WP_104558020.1">
    <property type="nucleotide sequence ID" value="NZ_CP043476.1"/>
</dbReference>
<feature type="transmembrane region" description="Helical" evidence="1">
    <location>
        <begin position="336"/>
        <end position="355"/>
    </location>
</feature>
<name>A0A2S7F271_9XANT</name>
<gene>
    <name evidence="2" type="ORF">XhyaCFBP1156_03730</name>
</gene>
<protein>
    <submittedName>
        <fullName evidence="2">Acriflavin resistance protein</fullName>
    </submittedName>
</protein>
<dbReference type="Gene3D" id="3.30.70.1440">
    <property type="entry name" value="Multidrug efflux transporter AcrB pore domain"/>
    <property type="match status" value="1"/>
</dbReference>
<dbReference type="Gene3D" id="3.30.70.1430">
    <property type="entry name" value="Multidrug efflux transporter AcrB pore domain"/>
    <property type="match status" value="2"/>
</dbReference>
<dbReference type="PANTHER" id="PTHR32063">
    <property type="match status" value="1"/>
</dbReference>
<dbReference type="PANTHER" id="PTHR32063:SF18">
    <property type="entry name" value="CATION EFFLUX SYSTEM PROTEIN"/>
    <property type="match status" value="1"/>
</dbReference>
<feature type="transmembrane region" description="Helical" evidence="1">
    <location>
        <begin position="989"/>
        <end position="1012"/>
    </location>
</feature>
<reference evidence="3" key="1">
    <citation type="submission" date="2016-08" db="EMBL/GenBank/DDBJ databases">
        <authorList>
            <person name="Merda D."/>
            <person name="Briand M."/>
            <person name="Taghouti G."/>
            <person name="Carrere S."/>
            <person name="Gouzy J."/>
            <person name="Portier P."/>
            <person name="Jacques M.-A."/>
            <person name="Fischer-Le Saux M."/>
        </authorList>
    </citation>
    <scope>NUCLEOTIDE SEQUENCE [LARGE SCALE GENOMIC DNA]</scope>
    <source>
        <strain evidence="3">CFBP1156</strain>
    </source>
</reference>
<keyword evidence="1" id="KW-0812">Transmembrane</keyword>
<dbReference type="PRINTS" id="PR00702">
    <property type="entry name" value="ACRIFLAVINRP"/>
</dbReference>
<proteinExistence type="predicted"/>
<feature type="transmembrane region" description="Helical" evidence="1">
    <location>
        <begin position="525"/>
        <end position="550"/>
    </location>
</feature>
<feature type="transmembrane region" description="Helical" evidence="1">
    <location>
        <begin position="432"/>
        <end position="452"/>
    </location>
</feature>
<dbReference type="SUPFAM" id="SSF82866">
    <property type="entry name" value="Multidrug efflux transporter AcrB transmembrane domain"/>
    <property type="match status" value="2"/>
</dbReference>